<keyword evidence="2 10" id="KW-0444">Lipid biosynthesis</keyword>
<comment type="similarity">
    <text evidence="10">Belongs to the PlsY family.</text>
</comment>
<evidence type="ECO:0000256" key="3">
    <source>
        <dbReference type="ARBA" id="ARBA00022679"/>
    </source>
</evidence>
<dbReference type="KEGG" id="faa:HMPREF0389_01729"/>
<keyword evidence="8 10" id="KW-0594">Phospholipid biosynthesis</keyword>
<dbReference type="HAMAP" id="MF_01043">
    <property type="entry name" value="PlsY"/>
    <property type="match status" value="1"/>
</dbReference>
<evidence type="ECO:0000256" key="6">
    <source>
        <dbReference type="ARBA" id="ARBA00023098"/>
    </source>
</evidence>
<comment type="function">
    <text evidence="10">Catalyzes the transfer of an acyl group from acyl-phosphate (acyl-PO(4)) to glycerol-3-phosphate (G3P) to form lysophosphatidic acid (LPA). This enzyme utilizes acyl-phosphate as fatty acyl donor, but not acyl-CoA or acyl-ACP.</text>
</comment>
<evidence type="ECO:0000256" key="5">
    <source>
        <dbReference type="ARBA" id="ARBA00022989"/>
    </source>
</evidence>
<dbReference type="NCBIfam" id="TIGR00023">
    <property type="entry name" value="glycerol-3-phosphate 1-O-acyltransferase PlsY"/>
    <property type="match status" value="1"/>
</dbReference>
<evidence type="ECO:0000256" key="10">
    <source>
        <dbReference type="HAMAP-Rule" id="MF_01043"/>
    </source>
</evidence>
<dbReference type="PANTHER" id="PTHR30309">
    <property type="entry name" value="INNER MEMBRANE PROTEIN YGIH"/>
    <property type="match status" value="1"/>
</dbReference>
<protein>
    <recommendedName>
        <fullName evidence="10">Glycerol-3-phosphate acyltransferase</fullName>
    </recommendedName>
    <alternativeName>
        <fullName evidence="10">Acyl-PO4 G3P acyltransferase</fullName>
    </alternativeName>
    <alternativeName>
        <fullName evidence="10">Acyl-phosphate--glycerol-3-phosphate acyltransferase</fullName>
    </alternativeName>
    <alternativeName>
        <fullName evidence="10">G3P acyltransferase</fullName>
        <shortName evidence="10">GPAT</shortName>
        <ecNumber evidence="10">2.3.1.275</ecNumber>
    </alternativeName>
    <alternativeName>
        <fullName evidence="10">Lysophosphatidic acid synthase</fullName>
        <shortName evidence="10">LPA synthase</shortName>
    </alternativeName>
</protein>
<keyword evidence="1 10" id="KW-1003">Cell membrane</keyword>
<dbReference type="UniPathway" id="UPA00085"/>
<organism evidence="11 12">
    <name type="scientific">Filifactor alocis (strain ATCC 35896 / CCUG 47790 / D40 B5)</name>
    <name type="common">Fusobacterium alocis</name>
    <dbReference type="NCBI Taxonomy" id="546269"/>
    <lineage>
        <taxon>Bacteria</taxon>
        <taxon>Bacillati</taxon>
        <taxon>Bacillota</taxon>
        <taxon>Clostridia</taxon>
        <taxon>Peptostreptococcales</taxon>
        <taxon>Filifactoraceae</taxon>
        <taxon>Filifactor</taxon>
    </lineage>
</organism>
<dbReference type="Pfam" id="PF02660">
    <property type="entry name" value="G3P_acyltransf"/>
    <property type="match status" value="1"/>
</dbReference>
<dbReference type="RefSeq" id="WP_014262730.1">
    <property type="nucleotide sequence ID" value="NC_016630.1"/>
</dbReference>
<evidence type="ECO:0000256" key="8">
    <source>
        <dbReference type="ARBA" id="ARBA00023209"/>
    </source>
</evidence>
<feature type="transmembrane region" description="Helical" evidence="10">
    <location>
        <begin position="12"/>
        <end position="32"/>
    </location>
</feature>
<dbReference type="Proteomes" id="UP000007468">
    <property type="component" value="Chromosome"/>
</dbReference>
<dbReference type="AlphaFoldDB" id="E8RKC7"/>
<keyword evidence="9 10" id="KW-1208">Phospholipid metabolism</keyword>
<gene>
    <name evidence="10 11" type="primary">plsY</name>
    <name evidence="11" type="ordered locus">HMPREF0389_01729</name>
</gene>
<feature type="transmembrane region" description="Helical" evidence="10">
    <location>
        <begin position="118"/>
        <end position="141"/>
    </location>
</feature>
<evidence type="ECO:0000256" key="2">
    <source>
        <dbReference type="ARBA" id="ARBA00022516"/>
    </source>
</evidence>
<evidence type="ECO:0000256" key="7">
    <source>
        <dbReference type="ARBA" id="ARBA00023136"/>
    </source>
</evidence>
<keyword evidence="3 10" id="KW-0808">Transferase</keyword>
<dbReference type="PATRIC" id="fig|546269.5.peg.1216"/>
<keyword evidence="12" id="KW-1185">Reference proteome</keyword>
<accession>E8RKC7</accession>
<comment type="catalytic activity">
    <reaction evidence="10">
        <text>an acyl phosphate + sn-glycerol 3-phosphate = a 1-acyl-sn-glycero-3-phosphate + phosphate</text>
        <dbReference type="Rhea" id="RHEA:34075"/>
        <dbReference type="ChEBI" id="CHEBI:43474"/>
        <dbReference type="ChEBI" id="CHEBI:57597"/>
        <dbReference type="ChEBI" id="CHEBI:57970"/>
        <dbReference type="ChEBI" id="CHEBI:59918"/>
        <dbReference type="EC" id="2.3.1.275"/>
    </reaction>
</comment>
<dbReference type="HOGENOM" id="CLU_081254_7_1_9"/>
<feature type="transmembrane region" description="Helical" evidence="10">
    <location>
        <begin position="87"/>
        <end position="106"/>
    </location>
</feature>
<dbReference type="SMART" id="SM01207">
    <property type="entry name" value="G3P_acyltransf"/>
    <property type="match status" value="1"/>
</dbReference>
<proteinExistence type="inferred from homology"/>
<reference evidence="12" key="1">
    <citation type="submission" date="2010-12" db="EMBL/GenBank/DDBJ databases">
        <title>The genome sequence of Filifactor alocis strain ATCC 35896.</title>
        <authorList>
            <consortium name="The Broad Institute Genome Sequencing Platform"/>
            <person name="Ward D."/>
            <person name="Earl A."/>
            <person name="Feldgarden M."/>
            <person name="Young S.K."/>
            <person name="Gargeya S."/>
            <person name="Zeng Q."/>
            <person name="Alvarado L."/>
            <person name="Berlin A."/>
            <person name="Bochicchio J."/>
            <person name="Chapman S.B."/>
            <person name="Chen Z."/>
            <person name="Freedman E."/>
            <person name="Gellesch M."/>
            <person name="Goldberg J."/>
            <person name="Griggs A."/>
            <person name="Gujja S."/>
            <person name="Heilman E."/>
            <person name="Heiman D."/>
            <person name="Howarth C."/>
            <person name="Mehta T."/>
            <person name="Neiman D."/>
            <person name="Pearson M."/>
            <person name="Roberts A."/>
            <person name="Saif S."/>
            <person name="Shea T."/>
            <person name="Shenoy N."/>
            <person name="Sisk P."/>
            <person name="Stolte C."/>
            <person name="Sykes S."/>
            <person name="White J."/>
            <person name="Yandava C."/>
            <person name="Izard J."/>
            <person name="Blanton J.M."/>
            <person name="Baranova O.V."/>
            <person name="Tanner A.C."/>
            <person name="Dewhirst F.E."/>
            <person name="Haas B."/>
            <person name="Nusbaum C."/>
            <person name="Birren B."/>
        </authorList>
    </citation>
    <scope>NUCLEOTIDE SEQUENCE [LARGE SCALE GENOMIC DNA]</scope>
    <source>
        <strain evidence="12">ATCC 35896 / D40 B5</strain>
    </source>
</reference>
<keyword evidence="4 10" id="KW-0812">Transmembrane</keyword>
<comment type="subcellular location">
    <subcellularLocation>
        <location evidence="10">Cell membrane</location>
        <topology evidence="10">Multi-pass membrane protein</topology>
    </subcellularLocation>
</comment>
<keyword evidence="11" id="KW-0012">Acyltransferase</keyword>
<comment type="pathway">
    <text evidence="10">Lipid metabolism; phospholipid metabolism.</text>
</comment>
<dbReference type="eggNOG" id="COG0344">
    <property type="taxonomic scope" value="Bacteria"/>
</dbReference>
<sequence length="204" mass="22225">MISVEVYDVKYIILLMAGAYLLGNISPAYLLAKKQKNVDIRDVGSGNAGTTNALRFMGKKAALFVFLVDFFKGILASYIGYRLGGLDMGYLCGISVIIGHVFPVLLKFKGGKGVATSIGAMIVLEPIMVLISVAVGVLFIAKFRYVSLGAIVGIMMFPAQMVFHGETGISMVISVLLWLFILYTHRTNISRLMCGEERKLGEKL</sequence>
<dbReference type="InterPro" id="IPR003811">
    <property type="entry name" value="G3P_acylTferase_PlsY"/>
</dbReference>
<dbReference type="PANTHER" id="PTHR30309:SF0">
    <property type="entry name" value="GLYCEROL-3-PHOSPHATE ACYLTRANSFERASE-RELATED"/>
    <property type="match status" value="1"/>
</dbReference>
<evidence type="ECO:0000256" key="1">
    <source>
        <dbReference type="ARBA" id="ARBA00022475"/>
    </source>
</evidence>
<dbReference type="GO" id="GO:0043772">
    <property type="term" value="F:acyl-phosphate glycerol-3-phosphate acyltransferase activity"/>
    <property type="evidence" value="ECO:0007669"/>
    <property type="project" value="UniProtKB-UniRule"/>
</dbReference>
<dbReference type="OrthoDB" id="9777124at2"/>
<evidence type="ECO:0000256" key="4">
    <source>
        <dbReference type="ARBA" id="ARBA00022692"/>
    </source>
</evidence>
<evidence type="ECO:0000313" key="12">
    <source>
        <dbReference type="Proteomes" id="UP000007468"/>
    </source>
</evidence>
<dbReference type="STRING" id="546269.HMPREF0389_01729"/>
<feature type="transmembrane region" description="Helical" evidence="10">
    <location>
        <begin position="61"/>
        <end position="81"/>
    </location>
</feature>
<dbReference type="EC" id="2.3.1.275" evidence="10"/>
<name>E8RKC7_FILAD</name>
<comment type="subunit">
    <text evidence="10">Probably interacts with PlsX.</text>
</comment>
<keyword evidence="6 10" id="KW-0443">Lipid metabolism</keyword>
<keyword evidence="7 10" id="KW-0472">Membrane</keyword>
<evidence type="ECO:0000313" key="11">
    <source>
        <dbReference type="EMBL" id="ADW16173.1"/>
    </source>
</evidence>
<feature type="transmembrane region" description="Helical" evidence="10">
    <location>
        <begin position="161"/>
        <end position="183"/>
    </location>
</feature>
<dbReference type="GO" id="GO:0005886">
    <property type="term" value="C:plasma membrane"/>
    <property type="evidence" value="ECO:0007669"/>
    <property type="project" value="UniProtKB-SubCell"/>
</dbReference>
<dbReference type="EMBL" id="CP002390">
    <property type="protein sequence ID" value="ADW16173.1"/>
    <property type="molecule type" value="Genomic_DNA"/>
</dbReference>
<dbReference type="GO" id="GO:0008654">
    <property type="term" value="P:phospholipid biosynthetic process"/>
    <property type="evidence" value="ECO:0007669"/>
    <property type="project" value="UniProtKB-UniRule"/>
</dbReference>
<keyword evidence="5 10" id="KW-1133">Transmembrane helix</keyword>
<evidence type="ECO:0000256" key="9">
    <source>
        <dbReference type="ARBA" id="ARBA00023264"/>
    </source>
</evidence>